<protein>
    <recommendedName>
        <fullName evidence="4 5">Large ribosomal subunit protein uL2</fullName>
    </recommendedName>
</protein>
<dbReference type="InterPro" id="IPR005880">
    <property type="entry name" value="Ribosomal_uL2_bac/org-type"/>
</dbReference>
<evidence type="ECO:0000313" key="10">
    <source>
        <dbReference type="Proteomes" id="UP000231632"/>
    </source>
</evidence>
<feature type="region of interest" description="Disordered" evidence="6">
    <location>
        <begin position="1"/>
        <end position="56"/>
    </location>
</feature>
<keyword evidence="2 5" id="KW-0689">Ribosomal protein</keyword>
<dbReference type="PANTHER" id="PTHR13691:SF5">
    <property type="entry name" value="LARGE RIBOSOMAL SUBUNIT PROTEIN UL2M"/>
    <property type="match status" value="1"/>
</dbReference>
<dbReference type="FunFam" id="4.10.950.10:FF:000001">
    <property type="entry name" value="50S ribosomal protein L2"/>
    <property type="match status" value="1"/>
</dbReference>
<dbReference type="Gene3D" id="2.30.30.30">
    <property type="match status" value="1"/>
</dbReference>
<keyword evidence="5" id="KW-0694">RNA-binding</keyword>
<evidence type="ECO:0000256" key="1">
    <source>
        <dbReference type="ARBA" id="ARBA00005636"/>
    </source>
</evidence>
<dbReference type="PIRSF" id="PIRSF002158">
    <property type="entry name" value="Ribosomal_L2"/>
    <property type="match status" value="1"/>
</dbReference>
<keyword evidence="5" id="KW-0699">rRNA-binding</keyword>
<dbReference type="SUPFAM" id="SSF50104">
    <property type="entry name" value="Translation proteins SH3-like domain"/>
    <property type="match status" value="1"/>
</dbReference>
<dbReference type="PANTHER" id="PTHR13691">
    <property type="entry name" value="RIBOSOMAL PROTEIN L2"/>
    <property type="match status" value="1"/>
</dbReference>
<dbReference type="PROSITE" id="PS00467">
    <property type="entry name" value="RIBOSOMAL_L2"/>
    <property type="match status" value="1"/>
</dbReference>
<dbReference type="SMART" id="SM01383">
    <property type="entry name" value="Ribosomal_L2"/>
    <property type="match status" value="1"/>
</dbReference>
<comment type="caution">
    <text evidence="9">The sequence shown here is derived from an EMBL/GenBank/DDBJ whole genome shotgun (WGS) entry which is preliminary data.</text>
</comment>
<gene>
    <name evidence="5" type="primary">rplB</name>
    <name evidence="9" type="ORF">MMIC_P2387</name>
</gene>
<comment type="subunit">
    <text evidence="5">Part of the 50S ribosomal subunit. Forms a bridge to the 30S subunit in the 70S ribosome.</text>
</comment>
<evidence type="ECO:0000256" key="6">
    <source>
        <dbReference type="SAM" id="MobiDB-lite"/>
    </source>
</evidence>
<evidence type="ECO:0000256" key="4">
    <source>
        <dbReference type="ARBA" id="ARBA00035242"/>
    </source>
</evidence>
<sequence>MALKALKPTTNGNRGRIGVVSEDLHKGAPEKTLVTGLTKSGGRNNNGRVTSAHRGGGHKRLYRMVDFKRDNFGVAGKVARVEYDPNRTAHIALVVFNNGEKRYILAPQGLRAGDIVESGPNAEIRPGNALPLSAIRVGTQIHNVEMKPGKGGQMARSAGASIQLMGKEGTQAILKMPSGEFRRVDIRCLATIGVMGNSDHSNRKVGKAGRSRWLGVRPNVRGVAMNPVDHPHGGGEGRTSGGRHPVTPWGVPTKGHKTRAKNKASNRDIIRRRNQK</sequence>
<dbReference type="InterPro" id="IPR022666">
    <property type="entry name" value="Ribosomal_uL2_RNA-bd_dom"/>
</dbReference>
<dbReference type="HAMAP" id="MF_01320_B">
    <property type="entry name" value="Ribosomal_uL2_B"/>
    <property type="match status" value="1"/>
</dbReference>
<feature type="compositionally biased region" description="Polar residues" evidence="6">
    <location>
        <begin position="35"/>
        <end position="49"/>
    </location>
</feature>
<dbReference type="InterPro" id="IPR022671">
    <property type="entry name" value="Ribosomal_uL2_CS"/>
</dbReference>
<dbReference type="OrthoDB" id="5290260at2"/>
<dbReference type="NCBIfam" id="TIGR01171">
    <property type="entry name" value="rplB_bact"/>
    <property type="match status" value="1"/>
</dbReference>
<organism evidence="9 10">
    <name type="scientific">Mariprofundus micogutta</name>
    <dbReference type="NCBI Taxonomy" id="1921010"/>
    <lineage>
        <taxon>Bacteria</taxon>
        <taxon>Pseudomonadati</taxon>
        <taxon>Pseudomonadota</taxon>
        <taxon>Candidatius Mariprofundia</taxon>
        <taxon>Mariprofundales</taxon>
        <taxon>Mariprofundaceae</taxon>
        <taxon>Mariprofundus</taxon>
    </lineage>
</organism>
<dbReference type="FunFam" id="2.30.30.30:FF:000001">
    <property type="entry name" value="50S ribosomal protein L2"/>
    <property type="match status" value="1"/>
</dbReference>
<name>A0A1L8CR73_9PROT</name>
<dbReference type="RefSeq" id="WP_072660695.1">
    <property type="nucleotide sequence ID" value="NZ_BDFD01000030.1"/>
</dbReference>
<evidence type="ECO:0000259" key="7">
    <source>
        <dbReference type="SMART" id="SM01382"/>
    </source>
</evidence>
<dbReference type="FunFam" id="2.40.50.140:FF:000003">
    <property type="entry name" value="50S ribosomal protein L2"/>
    <property type="match status" value="1"/>
</dbReference>
<dbReference type="InterPro" id="IPR014722">
    <property type="entry name" value="Rib_uL2_dom2"/>
</dbReference>
<feature type="domain" description="Large ribosomal subunit protein uL2 C-terminal" evidence="7">
    <location>
        <begin position="124"/>
        <end position="252"/>
    </location>
</feature>
<dbReference type="GO" id="GO:0002181">
    <property type="term" value="P:cytoplasmic translation"/>
    <property type="evidence" value="ECO:0007669"/>
    <property type="project" value="TreeGrafter"/>
</dbReference>
<dbReference type="GO" id="GO:0019843">
    <property type="term" value="F:rRNA binding"/>
    <property type="evidence" value="ECO:0007669"/>
    <property type="project" value="UniProtKB-UniRule"/>
</dbReference>
<dbReference type="InterPro" id="IPR022669">
    <property type="entry name" value="Ribosomal_uL2_C"/>
</dbReference>
<dbReference type="Pfam" id="PF03947">
    <property type="entry name" value="Ribosomal_L2_C"/>
    <property type="match status" value="1"/>
</dbReference>
<accession>A0A1L8CR73</accession>
<keyword evidence="3 5" id="KW-0687">Ribonucleoprotein</keyword>
<feature type="domain" description="Large ribosomal subunit protein uL2 RNA-binding" evidence="8">
    <location>
        <begin position="42"/>
        <end position="118"/>
    </location>
</feature>
<comment type="similarity">
    <text evidence="1 5">Belongs to the universal ribosomal protein uL2 family.</text>
</comment>
<dbReference type="EMBL" id="BDFD01000030">
    <property type="protein sequence ID" value="GAV21403.1"/>
    <property type="molecule type" value="Genomic_DNA"/>
</dbReference>
<evidence type="ECO:0000259" key="8">
    <source>
        <dbReference type="SMART" id="SM01383"/>
    </source>
</evidence>
<dbReference type="GO" id="GO:0016740">
    <property type="term" value="F:transferase activity"/>
    <property type="evidence" value="ECO:0007669"/>
    <property type="project" value="InterPro"/>
</dbReference>
<dbReference type="Gene3D" id="4.10.950.10">
    <property type="entry name" value="Ribosomal protein L2, domain 3"/>
    <property type="match status" value="1"/>
</dbReference>
<reference evidence="9 10" key="1">
    <citation type="journal article" date="2017" name="Arch. Microbiol.">
        <title>Mariprofundus micogutta sp. nov., a novel iron-oxidizing zetaproteobacterium isolated from a deep-sea hydrothermal field at the Bayonnaise knoll of the Izu-Ogasawara arc, and a description of Mariprofundales ord. nov. and Zetaproteobacteria classis nov.</title>
        <authorList>
            <person name="Makita H."/>
            <person name="Tanaka E."/>
            <person name="Mitsunobu S."/>
            <person name="Miyazaki M."/>
            <person name="Nunoura T."/>
            <person name="Uematsu K."/>
            <person name="Takaki Y."/>
            <person name="Nishi S."/>
            <person name="Shimamura S."/>
            <person name="Takai K."/>
        </authorList>
    </citation>
    <scope>NUCLEOTIDE SEQUENCE [LARGE SCALE GENOMIC DNA]</scope>
    <source>
        <strain evidence="9 10">ET2</strain>
    </source>
</reference>
<dbReference type="InterPro" id="IPR014726">
    <property type="entry name" value="Ribosomal_uL2_dom3"/>
</dbReference>
<dbReference type="Gene3D" id="2.40.50.140">
    <property type="entry name" value="Nucleic acid-binding proteins"/>
    <property type="match status" value="1"/>
</dbReference>
<feature type="region of interest" description="Disordered" evidence="6">
    <location>
        <begin position="222"/>
        <end position="276"/>
    </location>
</feature>
<dbReference type="GO" id="GO:0015934">
    <property type="term" value="C:large ribosomal subunit"/>
    <property type="evidence" value="ECO:0007669"/>
    <property type="project" value="InterPro"/>
</dbReference>
<feature type="compositionally biased region" description="Basic and acidic residues" evidence="6">
    <location>
        <begin position="265"/>
        <end position="276"/>
    </location>
</feature>
<dbReference type="AlphaFoldDB" id="A0A1L8CR73"/>
<evidence type="ECO:0000256" key="5">
    <source>
        <dbReference type="HAMAP-Rule" id="MF_01320"/>
    </source>
</evidence>
<proteinExistence type="inferred from homology"/>
<dbReference type="InterPro" id="IPR002171">
    <property type="entry name" value="Ribosomal_uL2"/>
</dbReference>
<dbReference type="SUPFAM" id="SSF50249">
    <property type="entry name" value="Nucleic acid-binding proteins"/>
    <property type="match status" value="1"/>
</dbReference>
<dbReference type="Proteomes" id="UP000231632">
    <property type="component" value="Unassembled WGS sequence"/>
</dbReference>
<dbReference type="InterPro" id="IPR012340">
    <property type="entry name" value="NA-bd_OB-fold"/>
</dbReference>
<dbReference type="STRING" id="1921010.MMIC_P2387"/>
<evidence type="ECO:0000256" key="2">
    <source>
        <dbReference type="ARBA" id="ARBA00022980"/>
    </source>
</evidence>
<dbReference type="InterPro" id="IPR008991">
    <property type="entry name" value="Translation_prot_SH3-like_sf"/>
</dbReference>
<dbReference type="Pfam" id="PF00181">
    <property type="entry name" value="Ribosomal_L2_N"/>
    <property type="match status" value="1"/>
</dbReference>
<evidence type="ECO:0000256" key="3">
    <source>
        <dbReference type="ARBA" id="ARBA00023274"/>
    </source>
</evidence>
<comment type="function">
    <text evidence="5">One of the primary rRNA binding proteins. Required for association of the 30S and 50S subunits to form the 70S ribosome, for tRNA binding and peptide bond formation. It has been suggested to have peptidyltransferase activity; this is somewhat controversial. Makes several contacts with the 16S rRNA in the 70S ribosome.</text>
</comment>
<feature type="compositionally biased region" description="Basic residues" evidence="6">
    <location>
        <begin position="254"/>
        <end position="264"/>
    </location>
</feature>
<dbReference type="GO" id="GO:0003735">
    <property type="term" value="F:structural constituent of ribosome"/>
    <property type="evidence" value="ECO:0007669"/>
    <property type="project" value="InterPro"/>
</dbReference>
<keyword evidence="10" id="KW-1185">Reference proteome</keyword>
<dbReference type="SMART" id="SM01382">
    <property type="entry name" value="Ribosomal_L2_C"/>
    <property type="match status" value="1"/>
</dbReference>
<evidence type="ECO:0000313" key="9">
    <source>
        <dbReference type="EMBL" id="GAV21403.1"/>
    </source>
</evidence>